<organism evidence="5 6">
    <name type="scientific">Cellulomonas denverensis</name>
    <dbReference type="NCBI Taxonomy" id="264297"/>
    <lineage>
        <taxon>Bacteria</taxon>
        <taxon>Bacillati</taxon>
        <taxon>Actinomycetota</taxon>
        <taxon>Actinomycetes</taxon>
        <taxon>Micrococcales</taxon>
        <taxon>Cellulomonadaceae</taxon>
        <taxon>Cellulomonas</taxon>
    </lineage>
</organism>
<name>A0A7X6QXJ0_9CELL</name>
<dbReference type="Gene3D" id="3.40.50.2000">
    <property type="entry name" value="Glycogen Phosphorylase B"/>
    <property type="match status" value="2"/>
</dbReference>
<protein>
    <submittedName>
        <fullName evidence="5">Glycosyltransferase family 4 protein</fullName>
    </submittedName>
</protein>
<dbReference type="Pfam" id="PF00534">
    <property type="entry name" value="Glycos_transf_1"/>
    <property type="match status" value="1"/>
</dbReference>
<dbReference type="PANTHER" id="PTHR46401:SF2">
    <property type="entry name" value="GLYCOSYLTRANSFERASE WBBK-RELATED"/>
    <property type="match status" value="1"/>
</dbReference>
<dbReference type="GO" id="GO:0009103">
    <property type="term" value="P:lipopolysaccharide biosynthetic process"/>
    <property type="evidence" value="ECO:0007669"/>
    <property type="project" value="TreeGrafter"/>
</dbReference>
<dbReference type="GO" id="GO:0016757">
    <property type="term" value="F:glycosyltransferase activity"/>
    <property type="evidence" value="ECO:0007669"/>
    <property type="project" value="UniProtKB-KW"/>
</dbReference>
<proteinExistence type="predicted"/>
<reference evidence="5 6" key="1">
    <citation type="submission" date="2020-04" db="EMBL/GenBank/DDBJ databases">
        <title>MicrobeNet Type strains.</title>
        <authorList>
            <person name="Nicholson A.C."/>
        </authorList>
    </citation>
    <scope>NUCLEOTIDE SEQUENCE [LARGE SCALE GENOMIC DNA]</scope>
    <source>
        <strain evidence="5 6">ATCC BAA-788</strain>
    </source>
</reference>
<evidence type="ECO:0000313" key="5">
    <source>
        <dbReference type="EMBL" id="NKY21187.1"/>
    </source>
</evidence>
<evidence type="ECO:0000259" key="4">
    <source>
        <dbReference type="Pfam" id="PF13439"/>
    </source>
</evidence>
<dbReference type="AlphaFoldDB" id="A0A7X6QXJ0"/>
<keyword evidence="2 5" id="KW-0808">Transferase</keyword>
<keyword evidence="6" id="KW-1185">Reference proteome</keyword>
<dbReference type="InterPro" id="IPR001296">
    <property type="entry name" value="Glyco_trans_1"/>
</dbReference>
<gene>
    <name evidence="5" type="ORF">HGA03_00725</name>
</gene>
<accession>A0A7X6QXJ0</accession>
<dbReference type="SUPFAM" id="SSF53756">
    <property type="entry name" value="UDP-Glycosyltransferase/glycogen phosphorylase"/>
    <property type="match status" value="1"/>
</dbReference>
<dbReference type="CDD" id="cd03809">
    <property type="entry name" value="GT4_MtfB-like"/>
    <property type="match status" value="1"/>
</dbReference>
<dbReference type="Proteomes" id="UP000581206">
    <property type="component" value="Unassembled WGS sequence"/>
</dbReference>
<comment type="caution">
    <text evidence="5">The sequence shown here is derived from an EMBL/GenBank/DDBJ whole genome shotgun (WGS) entry which is preliminary data.</text>
</comment>
<keyword evidence="1" id="KW-0328">Glycosyltransferase</keyword>
<feature type="domain" description="Glycosyl transferase family 1" evidence="3">
    <location>
        <begin position="162"/>
        <end position="284"/>
    </location>
</feature>
<dbReference type="RefSeq" id="WP_168628308.1">
    <property type="nucleotide sequence ID" value="NZ_BONL01000003.1"/>
</dbReference>
<sequence length="342" mass="37099">MRVLMPGRILDRHVGGNTTYARRLADGLAAEGVTVDRMPYGRHPLLTAYQETRTATAAGEPGDVLHYTADTGPLRDTVRPSAVTVHGVASRWAPGVRSPLAERIWRGRVAQAIRHCDRVLTVSQAGARDVAAVFGIPEESITVIPHGIDHARFATPEVLSPELAERVPERFALYVGNIEPRKNIADLVRAFDRPELRELDLPLLIAGKPAWGFEEALALIERTDTVHNLGFVSESDKIALMQRCTLFVFPSRYEGFGFPVLEAMAAGAPVVTSREGALAEVAGPAWELPGLDPAAIAAGVRSAALAQEWLTMSRSTGPQWAGTFHWEQSIAAHLAVYRELAG</sequence>
<evidence type="ECO:0000259" key="3">
    <source>
        <dbReference type="Pfam" id="PF00534"/>
    </source>
</evidence>
<dbReference type="EMBL" id="JAAXOX010000001">
    <property type="protein sequence ID" value="NKY21187.1"/>
    <property type="molecule type" value="Genomic_DNA"/>
</dbReference>
<evidence type="ECO:0000313" key="6">
    <source>
        <dbReference type="Proteomes" id="UP000581206"/>
    </source>
</evidence>
<evidence type="ECO:0000256" key="2">
    <source>
        <dbReference type="ARBA" id="ARBA00022679"/>
    </source>
</evidence>
<feature type="domain" description="Glycosyltransferase subfamily 4-like N-terminal" evidence="4">
    <location>
        <begin position="77"/>
        <end position="152"/>
    </location>
</feature>
<evidence type="ECO:0000256" key="1">
    <source>
        <dbReference type="ARBA" id="ARBA00022676"/>
    </source>
</evidence>
<dbReference type="PANTHER" id="PTHR46401">
    <property type="entry name" value="GLYCOSYLTRANSFERASE WBBK-RELATED"/>
    <property type="match status" value="1"/>
</dbReference>
<dbReference type="InterPro" id="IPR028098">
    <property type="entry name" value="Glyco_trans_4-like_N"/>
</dbReference>
<dbReference type="Pfam" id="PF13439">
    <property type="entry name" value="Glyco_transf_4"/>
    <property type="match status" value="1"/>
</dbReference>